<dbReference type="GO" id="GO:0043215">
    <property type="term" value="P:daunorubicin transport"/>
    <property type="evidence" value="ECO:0007669"/>
    <property type="project" value="InterPro"/>
</dbReference>
<evidence type="ECO:0000256" key="5">
    <source>
        <dbReference type="ARBA" id="ARBA00022840"/>
    </source>
</evidence>
<evidence type="ECO:0000256" key="6">
    <source>
        <dbReference type="ARBA" id="ARBA00022967"/>
    </source>
</evidence>
<evidence type="ECO:0000256" key="3">
    <source>
        <dbReference type="ARBA" id="ARBA00022475"/>
    </source>
</evidence>
<dbReference type="InterPro" id="IPR050763">
    <property type="entry name" value="ABC_transporter_ATP-binding"/>
</dbReference>
<dbReference type="InterPro" id="IPR003593">
    <property type="entry name" value="AAA+_ATPase"/>
</dbReference>
<dbReference type="PANTHER" id="PTHR42711:SF19">
    <property type="entry name" value="DOXORUBICIN RESISTANCE ATP-BINDING PROTEIN DRRA"/>
    <property type="match status" value="1"/>
</dbReference>
<dbReference type="EMBL" id="QJSP01000007">
    <property type="protein sequence ID" value="PYE16814.1"/>
    <property type="molecule type" value="Genomic_DNA"/>
</dbReference>
<dbReference type="PROSITE" id="PS00211">
    <property type="entry name" value="ABC_TRANSPORTER_1"/>
    <property type="match status" value="1"/>
</dbReference>
<evidence type="ECO:0000256" key="4">
    <source>
        <dbReference type="ARBA" id="ARBA00022741"/>
    </source>
</evidence>
<gene>
    <name evidence="11" type="ORF">DFR67_10754</name>
</gene>
<evidence type="ECO:0000256" key="8">
    <source>
        <dbReference type="ARBA" id="ARBA00023251"/>
    </source>
</evidence>
<dbReference type="GO" id="GO:0016887">
    <property type="term" value="F:ATP hydrolysis activity"/>
    <property type="evidence" value="ECO:0007669"/>
    <property type="project" value="InterPro"/>
</dbReference>
<evidence type="ECO:0000256" key="2">
    <source>
        <dbReference type="ARBA" id="ARBA00022448"/>
    </source>
</evidence>
<name>A0A318RPD3_WILLI</name>
<comment type="similarity">
    <text evidence="9">Belongs to the ABC transporter superfamily. Drug exporter-1 (DrugE1) (TC 3.A.1.105) family.</text>
</comment>
<dbReference type="Gene3D" id="3.40.50.300">
    <property type="entry name" value="P-loop containing nucleotide triphosphate hydrolases"/>
    <property type="match status" value="1"/>
</dbReference>
<keyword evidence="12" id="KW-1185">Reference proteome</keyword>
<evidence type="ECO:0000313" key="12">
    <source>
        <dbReference type="Proteomes" id="UP000247591"/>
    </source>
</evidence>
<evidence type="ECO:0000313" key="11">
    <source>
        <dbReference type="EMBL" id="PYE16814.1"/>
    </source>
</evidence>
<protein>
    <submittedName>
        <fullName evidence="11">ABC-2 type transport system ATP-binding protein</fullName>
    </submittedName>
</protein>
<keyword evidence="4" id="KW-0547">Nucleotide-binding</keyword>
<dbReference type="NCBIfam" id="TIGR01188">
    <property type="entry name" value="drrA"/>
    <property type="match status" value="1"/>
</dbReference>
<keyword evidence="5 11" id="KW-0067">ATP-binding</keyword>
<keyword evidence="3" id="KW-1003">Cell membrane</keyword>
<keyword evidence="7" id="KW-0472">Membrane</keyword>
<dbReference type="SMART" id="SM00382">
    <property type="entry name" value="AAA"/>
    <property type="match status" value="1"/>
</dbReference>
<feature type="domain" description="ABC transporter" evidence="10">
    <location>
        <begin position="4"/>
        <end position="234"/>
    </location>
</feature>
<dbReference type="RefSeq" id="WP_110469936.1">
    <property type="nucleotide sequence ID" value="NZ_QJSP01000007.1"/>
</dbReference>
<evidence type="ECO:0000256" key="1">
    <source>
        <dbReference type="ARBA" id="ARBA00004413"/>
    </source>
</evidence>
<dbReference type="InterPro" id="IPR017871">
    <property type="entry name" value="ABC_transporter-like_CS"/>
</dbReference>
<proteinExistence type="inferred from homology"/>
<dbReference type="GO" id="GO:1900753">
    <property type="term" value="P:doxorubicin transport"/>
    <property type="evidence" value="ECO:0007669"/>
    <property type="project" value="InterPro"/>
</dbReference>
<dbReference type="SUPFAM" id="SSF52540">
    <property type="entry name" value="P-loop containing nucleoside triphosphate hydrolases"/>
    <property type="match status" value="1"/>
</dbReference>
<dbReference type="InterPro" id="IPR003439">
    <property type="entry name" value="ABC_transporter-like_ATP-bd"/>
</dbReference>
<dbReference type="PANTHER" id="PTHR42711">
    <property type="entry name" value="ABC TRANSPORTER ATP-BINDING PROTEIN"/>
    <property type="match status" value="1"/>
</dbReference>
<reference evidence="11 12" key="1">
    <citation type="submission" date="2018-06" db="EMBL/GenBank/DDBJ databases">
        <title>Genomic Encyclopedia of Type Strains, Phase IV (KMG-IV): sequencing the most valuable type-strain genomes for metagenomic binning, comparative biology and taxonomic classification.</title>
        <authorList>
            <person name="Goeker M."/>
        </authorList>
    </citation>
    <scope>NUCLEOTIDE SEQUENCE [LARGE SCALE GENOMIC DNA]</scope>
    <source>
        <strain evidence="11 12">DSM 45521</strain>
    </source>
</reference>
<dbReference type="PROSITE" id="PS50893">
    <property type="entry name" value="ABC_TRANSPORTER_2"/>
    <property type="match status" value="1"/>
</dbReference>
<evidence type="ECO:0000256" key="9">
    <source>
        <dbReference type="ARBA" id="ARBA00049985"/>
    </source>
</evidence>
<accession>A0A318RPD3</accession>
<evidence type="ECO:0000256" key="7">
    <source>
        <dbReference type="ARBA" id="ARBA00023136"/>
    </source>
</evidence>
<dbReference type="GO" id="GO:0046677">
    <property type="term" value="P:response to antibiotic"/>
    <property type="evidence" value="ECO:0007669"/>
    <property type="project" value="UniProtKB-KW"/>
</dbReference>
<dbReference type="OrthoDB" id="9804819at2"/>
<sequence>MSAIVIDELVKDYGEIRALDQVSFAVPEGAVLGLLGPNGSGKTTALSILATLSRPSGGRATVGGFDVVDDPARVRELISLTGQYASLDESLTARENLTMFGRLTGLSRRGARQRIGEVARDFGLEEFIDRRIGTLSGGMRRRVDIACALVTRPQVLFLDEPTTGLDPRSRQSVWETVATLRIQGITVLLTTQYLEEADRLADQIVMLDHGHVVAEGTSETLKARAGSAVCEINLQESADLYRARTALAGLALVEDGESTATTPHPRLGVAAPDGMATVAQVIARLQDHSIEVFDIGLRRPSLDEVFFRLTGTDPESADSVTAAGDIGPAAS</sequence>
<dbReference type="InterPro" id="IPR005894">
    <property type="entry name" value="DrrA"/>
</dbReference>
<dbReference type="GO" id="GO:0005524">
    <property type="term" value="F:ATP binding"/>
    <property type="evidence" value="ECO:0007669"/>
    <property type="project" value="UniProtKB-KW"/>
</dbReference>
<keyword evidence="8" id="KW-0046">Antibiotic resistance</keyword>
<comment type="caution">
    <text evidence="11">The sequence shown here is derived from an EMBL/GenBank/DDBJ whole genome shotgun (WGS) entry which is preliminary data.</text>
</comment>
<dbReference type="InterPro" id="IPR027417">
    <property type="entry name" value="P-loop_NTPase"/>
</dbReference>
<dbReference type="Pfam" id="PF00005">
    <property type="entry name" value="ABC_tran"/>
    <property type="match status" value="1"/>
</dbReference>
<keyword evidence="2" id="KW-0813">Transport</keyword>
<organism evidence="11 12">
    <name type="scientific">Williamsia limnetica</name>
    <dbReference type="NCBI Taxonomy" id="882452"/>
    <lineage>
        <taxon>Bacteria</taxon>
        <taxon>Bacillati</taxon>
        <taxon>Actinomycetota</taxon>
        <taxon>Actinomycetes</taxon>
        <taxon>Mycobacteriales</taxon>
        <taxon>Nocardiaceae</taxon>
        <taxon>Williamsia</taxon>
    </lineage>
</organism>
<evidence type="ECO:0000259" key="10">
    <source>
        <dbReference type="PROSITE" id="PS50893"/>
    </source>
</evidence>
<dbReference type="GO" id="GO:0005886">
    <property type="term" value="C:plasma membrane"/>
    <property type="evidence" value="ECO:0007669"/>
    <property type="project" value="UniProtKB-SubCell"/>
</dbReference>
<dbReference type="Proteomes" id="UP000247591">
    <property type="component" value="Unassembled WGS sequence"/>
</dbReference>
<comment type="subcellular location">
    <subcellularLocation>
        <location evidence="1">Cell membrane</location>
        <topology evidence="1">Peripheral membrane protein</topology>
        <orientation evidence="1">Cytoplasmic side</orientation>
    </subcellularLocation>
</comment>
<keyword evidence="6" id="KW-1278">Translocase</keyword>
<dbReference type="AlphaFoldDB" id="A0A318RPD3"/>